<organism evidence="3 4">
    <name type="scientific">Geodia barretti</name>
    <name type="common">Barrett's horny sponge</name>
    <dbReference type="NCBI Taxonomy" id="519541"/>
    <lineage>
        <taxon>Eukaryota</taxon>
        <taxon>Metazoa</taxon>
        <taxon>Porifera</taxon>
        <taxon>Demospongiae</taxon>
        <taxon>Heteroscleromorpha</taxon>
        <taxon>Tetractinellida</taxon>
        <taxon>Astrophorina</taxon>
        <taxon>Geodiidae</taxon>
        <taxon>Geodia</taxon>
    </lineage>
</organism>
<dbReference type="Gene3D" id="2.60.120.560">
    <property type="entry name" value="Exo-inulinase, domain 1"/>
    <property type="match status" value="1"/>
</dbReference>
<dbReference type="Proteomes" id="UP001174909">
    <property type="component" value="Unassembled WGS sequence"/>
</dbReference>
<keyword evidence="1" id="KW-0732">Signal</keyword>
<name>A0AA35X260_GEOBA</name>
<dbReference type="AlphaFoldDB" id="A0AA35X260"/>
<accession>A0AA35X260</accession>
<keyword evidence="4" id="KW-1185">Reference proteome</keyword>
<evidence type="ECO:0000256" key="1">
    <source>
        <dbReference type="SAM" id="SignalP"/>
    </source>
</evidence>
<evidence type="ECO:0000259" key="2">
    <source>
        <dbReference type="Pfam" id="PF06439"/>
    </source>
</evidence>
<gene>
    <name evidence="3" type="ORF">GBAR_LOCUS19788</name>
</gene>
<evidence type="ECO:0000313" key="4">
    <source>
        <dbReference type="Proteomes" id="UP001174909"/>
    </source>
</evidence>
<dbReference type="InterPro" id="IPR013320">
    <property type="entry name" value="ConA-like_dom_sf"/>
</dbReference>
<dbReference type="EMBL" id="CASHTH010002784">
    <property type="protein sequence ID" value="CAI8035245.1"/>
    <property type="molecule type" value="Genomic_DNA"/>
</dbReference>
<comment type="caution">
    <text evidence="3">The sequence shown here is derived from an EMBL/GenBank/DDBJ whole genome shotgun (WGS) entry which is preliminary data.</text>
</comment>
<dbReference type="GO" id="GO:0016787">
    <property type="term" value="F:hydrolase activity"/>
    <property type="evidence" value="ECO:0007669"/>
    <property type="project" value="InterPro"/>
</dbReference>
<protein>
    <recommendedName>
        <fullName evidence="2">3-keto-alpha-glucoside-1,2-lyase/3-keto-2-hydroxy-glucal hydratase domain-containing protein</fullName>
    </recommendedName>
</protein>
<proteinExistence type="predicted"/>
<evidence type="ECO:0000313" key="3">
    <source>
        <dbReference type="EMBL" id="CAI8035245.1"/>
    </source>
</evidence>
<sequence length="226" mass="25824">MRVVIRSLKGLALSLIVLFGVALAPPTFAGTQLWDFEEKHDDWKVANGNWEIKGGVYHVDKGGRAEHSLIGEEKWDDYTIEAKVRLDEHNWAGIVFRAQSEMEYYVYYLNVPNNIVELWRHKKGDWTARDNIVKTPPVQGVKIENGKWIDMKVVVEGSEFAVYLNGKLQAENKDDVYKTGQVGVWAWETEASFDDFTVSGDNIKDTLAVDPNHKLATTWGHLKRVY</sequence>
<reference evidence="3" key="1">
    <citation type="submission" date="2023-03" db="EMBL/GenBank/DDBJ databases">
        <authorList>
            <person name="Steffen K."/>
            <person name="Cardenas P."/>
        </authorList>
    </citation>
    <scope>NUCLEOTIDE SEQUENCE</scope>
</reference>
<feature type="domain" description="3-keto-alpha-glucoside-1,2-lyase/3-keto-2-hydroxy-glucal hydratase" evidence="2">
    <location>
        <begin position="38"/>
        <end position="198"/>
    </location>
</feature>
<dbReference type="Pfam" id="PF06439">
    <property type="entry name" value="3keto-disac_hyd"/>
    <property type="match status" value="1"/>
</dbReference>
<feature type="chain" id="PRO_5041203493" description="3-keto-alpha-glucoside-1,2-lyase/3-keto-2-hydroxy-glucal hydratase domain-containing protein" evidence="1">
    <location>
        <begin position="30"/>
        <end position="226"/>
    </location>
</feature>
<feature type="signal peptide" evidence="1">
    <location>
        <begin position="1"/>
        <end position="29"/>
    </location>
</feature>
<dbReference type="SUPFAM" id="SSF49899">
    <property type="entry name" value="Concanavalin A-like lectins/glucanases"/>
    <property type="match status" value="1"/>
</dbReference>
<dbReference type="InterPro" id="IPR010496">
    <property type="entry name" value="AL/BT2_dom"/>
</dbReference>